<evidence type="ECO:0000313" key="2">
    <source>
        <dbReference type="Proteomes" id="UP000638849"/>
    </source>
</evidence>
<comment type="caution">
    <text evidence="1">The sequence shown here is derived from an EMBL/GenBank/DDBJ whole genome shotgun (WGS) entry which is preliminary data.</text>
</comment>
<dbReference type="EMBL" id="JAEEAQ010001063">
    <property type="protein sequence ID" value="MBI0319908.1"/>
    <property type="molecule type" value="Genomic_DNA"/>
</dbReference>
<evidence type="ECO:0000313" key="1">
    <source>
        <dbReference type="EMBL" id="MBI0319908.1"/>
    </source>
</evidence>
<dbReference type="Proteomes" id="UP000638849">
    <property type="component" value="Unassembled WGS sequence"/>
</dbReference>
<protein>
    <submittedName>
        <fullName evidence="1">Uncharacterized protein</fullName>
    </submittedName>
</protein>
<reference evidence="1 2" key="1">
    <citation type="submission" date="2020-12" db="EMBL/GenBank/DDBJ databases">
        <authorList>
            <person name="Kusuma A.B."/>
            <person name="Nouioui I."/>
            <person name="Goodfellow M."/>
        </authorList>
    </citation>
    <scope>NUCLEOTIDE SEQUENCE [LARGE SCALE GENOMIC DNA]</scope>
    <source>
        <strain evidence="1 2">DSM 41764</strain>
    </source>
</reference>
<accession>A0ABS0RR07</accession>
<gene>
    <name evidence="1" type="ORF">JBF12_44555</name>
</gene>
<dbReference type="RefSeq" id="WP_198282318.1">
    <property type="nucleotide sequence ID" value="NZ_BAAAIF010000018.1"/>
</dbReference>
<name>A0ABS0RR07_9ACTN</name>
<sequence>MNTRGHLRRAVELIEKHGLLTGDSDGFIGPNGELDVCLAIYQGATGVLPEVFRTDADAAIELIKASVWAMAAIRAVYDTLDSSMDADGPDEVIDRVSHWANTAPDRHSRPPTRTEVMGRLLRVAEDLDHKATALAA</sequence>
<keyword evidence="2" id="KW-1185">Reference proteome</keyword>
<proteinExistence type="predicted"/>
<organism evidence="1 2">
    <name type="scientific">Streptomyces javensis</name>
    <dbReference type="NCBI Taxonomy" id="114698"/>
    <lineage>
        <taxon>Bacteria</taxon>
        <taxon>Bacillati</taxon>
        <taxon>Actinomycetota</taxon>
        <taxon>Actinomycetes</taxon>
        <taxon>Kitasatosporales</taxon>
        <taxon>Streptomycetaceae</taxon>
        <taxon>Streptomyces</taxon>
        <taxon>Streptomyces violaceusniger group</taxon>
    </lineage>
</organism>